<feature type="compositionally biased region" description="Basic residues" evidence="1">
    <location>
        <begin position="11"/>
        <end position="22"/>
    </location>
</feature>
<evidence type="ECO:0000256" key="1">
    <source>
        <dbReference type="SAM" id="MobiDB-lite"/>
    </source>
</evidence>
<evidence type="ECO:0000313" key="2">
    <source>
        <dbReference type="EMBL" id="KKK68126.1"/>
    </source>
</evidence>
<feature type="region of interest" description="Disordered" evidence="1">
    <location>
        <begin position="1"/>
        <end position="28"/>
    </location>
</feature>
<dbReference type="AlphaFoldDB" id="A0A0F9A7H9"/>
<name>A0A0F9A7H9_9ZZZZ</name>
<dbReference type="EMBL" id="LAZR01059278">
    <property type="protein sequence ID" value="KKK68126.1"/>
    <property type="molecule type" value="Genomic_DNA"/>
</dbReference>
<feature type="non-terminal residue" evidence="2">
    <location>
        <position position="92"/>
    </location>
</feature>
<proteinExistence type="predicted"/>
<protein>
    <submittedName>
        <fullName evidence="2">Uncharacterized protein</fullName>
    </submittedName>
</protein>
<accession>A0A0F9A7H9</accession>
<reference evidence="2" key="1">
    <citation type="journal article" date="2015" name="Nature">
        <title>Complex archaea that bridge the gap between prokaryotes and eukaryotes.</title>
        <authorList>
            <person name="Spang A."/>
            <person name="Saw J.H."/>
            <person name="Jorgensen S.L."/>
            <person name="Zaremba-Niedzwiedzka K."/>
            <person name="Martijn J."/>
            <person name="Lind A.E."/>
            <person name="van Eijk R."/>
            <person name="Schleper C."/>
            <person name="Guy L."/>
            <person name="Ettema T.J."/>
        </authorList>
    </citation>
    <scope>NUCLEOTIDE SEQUENCE</scope>
</reference>
<gene>
    <name evidence="2" type="ORF">LCGC14_2947160</name>
</gene>
<organism evidence="2">
    <name type="scientific">marine sediment metagenome</name>
    <dbReference type="NCBI Taxonomy" id="412755"/>
    <lineage>
        <taxon>unclassified sequences</taxon>
        <taxon>metagenomes</taxon>
        <taxon>ecological metagenomes</taxon>
    </lineage>
</organism>
<sequence length="92" mass="10788">MARARSVPSREKKRAVKKKKEKKSRELPQVGSVGIKKLNNVYWRGAPVELGYFEYIAENDRARGKPRSFRILKPLPPREELEAQVRDHYTRP</sequence>
<comment type="caution">
    <text evidence="2">The sequence shown here is derived from an EMBL/GenBank/DDBJ whole genome shotgun (WGS) entry which is preliminary data.</text>
</comment>